<evidence type="ECO:0000256" key="1">
    <source>
        <dbReference type="ARBA" id="ARBA00022722"/>
    </source>
</evidence>
<dbReference type="Pfam" id="PF01930">
    <property type="entry name" value="Cas_Cas4"/>
    <property type="match status" value="1"/>
</dbReference>
<comment type="similarity">
    <text evidence="9">Belongs to the CRISPR-associated exonuclease Cas4 family.</text>
</comment>
<evidence type="ECO:0000313" key="12">
    <source>
        <dbReference type="Proteomes" id="UP000236736"/>
    </source>
</evidence>
<dbReference type="EMBL" id="FNVR01000033">
    <property type="protein sequence ID" value="SEG40711.1"/>
    <property type="molecule type" value="Genomic_DNA"/>
</dbReference>
<reference evidence="12" key="1">
    <citation type="submission" date="2016-10" db="EMBL/GenBank/DDBJ databases">
        <authorList>
            <person name="Varghese N."/>
            <person name="Submissions S."/>
        </authorList>
    </citation>
    <scope>NUCLEOTIDE SEQUENCE [LARGE SCALE GENOMIC DNA]</scope>
    <source>
        <strain evidence="12">DSM 17298</strain>
    </source>
</reference>
<evidence type="ECO:0000259" key="10">
    <source>
        <dbReference type="Pfam" id="PF01930"/>
    </source>
</evidence>
<evidence type="ECO:0000256" key="5">
    <source>
        <dbReference type="ARBA" id="ARBA00023004"/>
    </source>
</evidence>
<keyword evidence="6 9" id="KW-0411">Iron-sulfur</keyword>
<comment type="cofactor">
    <cofactor evidence="9">
        <name>Mg(2+)</name>
        <dbReference type="ChEBI" id="CHEBI:18420"/>
    </cofactor>
    <cofactor evidence="9">
        <name>Mn(2+)</name>
        <dbReference type="ChEBI" id="CHEBI:29035"/>
    </cofactor>
    <text evidence="9">Mg(2+) or Mn(2+) required for ssDNA cleavage activity.</text>
</comment>
<dbReference type="RefSeq" id="WP_103926345.1">
    <property type="nucleotide sequence ID" value="NZ_FNVR01000033.1"/>
</dbReference>
<evidence type="ECO:0000256" key="4">
    <source>
        <dbReference type="ARBA" id="ARBA00022839"/>
    </source>
</evidence>
<evidence type="ECO:0000256" key="6">
    <source>
        <dbReference type="ARBA" id="ARBA00023014"/>
    </source>
</evidence>
<dbReference type="PANTHER" id="PTHR37168:SF1">
    <property type="entry name" value="CRISPR-ASSOCIATED EXONUCLEASE CAS4"/>
    <property type="match status" value="1"/>
</dbReference>
<evidence type="ECO:0000256" key="9">
    <source>
        <dbReference type="RuleBase" id="RU365022"/>
    </source>
</evidence>
<keyword evidence="7 9" id="KW-0051">Antiviral defense</keyword>
<keyword evidence="1 9" id="KW-0540">Nuclease</keyword>
<dbReference type="GO" id="GO:0051607">
    <property type="term" value="P:defense response to virus"/>
    <property type="evidence" value="ECO:0007669"/>
    <property type="project" value="UniProtKB-KW"/>
</dbReference>
<dbReference type="STRING" id="1120964.GCA_001313265_03279"/>
<keyword evidence="8 9" id="KW-0464">Manganese</keyword>
<keyword evidence="4 9" id="KW-0269">Exonuclease</keyword>
<name>A0A1H5ZWY6_9BACT</name>
<sequence length="173" mass="20287">MTINATLINLYHVCKRQTWLHANGIRMEHTSDIVAEGKLIGETSYQDRSAKYTELEIDGVKIDFYDPKTRTIHEVKKSDKVETAHIAQVKYYLYILRKNGIEDPQAILEYPRLRQRESVFWEEGDDEKIQDWISEIQSLTSQDSCPPLERKPICKKCSYFDFCYSGELEEKVT</sequence>
<evidence type="ECO:0000256" key="2">
    <source>
        <dbReference type="ARBA" id="ARBA00022723"/>
    </source>
</evidence>
<dbReference type="EC" id="3.1.12.1" evidence="9"/>
<dbReference type="InterPro" id="IPR013343">
    <property type="entry name" value="CRISPR-assoc_prot_Cas4"/>
</dbReference>
<accession>A0A1H5ZWY6</accession>
<evidence type="ECO:0000256" key="3">
    <source>
        <dbReference type="ARBA" id="ARBA00022801"/>
    </source>
</evidence>
<dbReference type="GO" id="GO:0004527">
    <property type="term" value="F:exonuclease activity"/>
    <property type="evidence" value="ECO:0007669"/>
    <property type="project" value="UniProtKB-KW"/>
</dbReference>
<dbReference type="NCBIfam" id="TIGR00372">
    <property type="entry name" value="cas4"/>
    <property type="match status" value="1"/>
</dbReference>
<evidence type="ECO:0000256" key="7">
    <source>
        <dbReference type="ARBA" id="ARBA00023118"/>
    </source>
</evidence>
<evidence type="ECO:0000313" key="11">
    <source>
        <dbReference type="EMBL" id="SEG40711.1"/>
    </source>
</evidence>
<gene>
    <name evidence="11" type="ORF">SAMN03080598_03771</name>
</gene>
<dbReference type="GO" id="GO:0046872">
    <property type="term" value="F:metal ion binding"/>
    <property type="evidence" value="ECO:0007669"/>
    <property type="project" value="UniProtKB-KW"/>
</dbReference>
<dbReference type="InterPro" id="IPR022765">
    <property type="entry name" value="Dna2/Cas4_DUF83"/>
</dbReference>
<organism evidence="11 12">
    <name type="scientific">Algoriphagus boritolerans DSM 17298 = JCM 18970</name>
    <dbReference type="NCBI Taxonomy" id="1120964"/>
    <lineage>
        <taxon>Bacteria</taxon>
        <taxon>Pseudomonadati</taxon>
        <taxon>Bacteroidota</taxon>
        <taxon>Cytophagia</taxon>
        <taxon>Cytophagales</taxon>
        <taxon>Cyclobacteriaceae</taxon>
        <taxon>Algoriphagus</taxon>
    </lineage>
</organism>
<comment type="cofactor">
    <cofactor evidence="9">
        <name>iron-sulfur cluster</name>
        <dbReference type="ChEBI" id="CHEBI:30408"/>
    </cofactor>
</comment>
<keyword evidence="3 9" id="KW-0378">Hydrolase</keyword>
<dbReference type="GO" id="GO:0051536">
    <property type="term" value="F:iron-sulfur cluster binding"/>
    <property type="evidence" value="ECO:0007669"/>
    <property type="project" value="UniProtKB-KW"/>
</dbReference>
<dbReference type="InterPro" id="IPR011604">
    <property type="entry name" value="PDDEXK-like_dom_sf"/>
</dbReference>
<keyword evidence="2 9" id="KW-0479">Metal-binding</keyword>
<feature type="domain" description="DUF83" evidence="10">
    <location>
        <begin position="5"/>
        <end position="164"/>
    </location>
</feature>
<protein>
    <recommendedName>
        <fullName evidence="9">CRISPR-associated exonuclease Cas4</fullName>
        <ecNumber evidence="9">3.1.12.1</ecNumber>
    </recommendedName>
</protein>
<dbReference type="OrthoDB" id="9794720at2"/>
<dbReference type="Proteomes" id="UP000236736">
    <property type="component" value="Unassembled WGS sequence"/>
</dbReference>
<dbReference type="PANTHER" id="PTHR37168">
    <property type="entry name" value="CRISPR-ASSOCIATED EXONUCLEASE CAS4"/>
    <property type="match status" value="1"/>
</dbReference>
<keyword evidence="5 9" id="KW-0408">Iron</keyword>
<proteinExistence type="inferred from homology"/>
<dbReference type="AlphaFoldDB" id="A0A1H5ZWY6"/>
<comment type="function">
    <text evidence="9">CRISPR (clustered regularly interspaced short palindromic repeat) is an adaptive immune system that provides protection against mobile genetic elements (viruses, transposable elements and conjugative plasmids). CRISPR clusters contain sequences complementary to antecedent mobile elements and target invading nucleic acids. CRISPR clusters are transcribed and processed into CRISPR RNA (crRNA).</text>
</comment>
<keyword evidence="12" id="KW-1185">Reference proteome</keyword>
<evidence type="ECO:0000256" key="8">
    <source>
        <dbReference type="ARBA" id="ARBA00023211"/>
    </source>
</evidence>
<dbReference type="Gene3D" id="3.90.320.10">
    <property type="match status" value="1"/>
</dbReference>